<protein>
    <submittedName>
        <fullName evidence="1">Uncharacterized protein</fullName>
    </submittedName>
</protein>
<name>A0ABC9X8B1_GRUJA</name>
<proteinExistence type="predicted"/>
<gene>
    <name evidence="1" type="ORF">GRJ2_001851200</name>
</gene>
<reference evidence="1 2" key="1">
    <citation type="submission" date="2024-06" db="EMBL/GenBank/DDBJ databases">
        <title>The draft genome of Grus japonensis, version 3.</title>
        <authorList>
            <person name="Nabeshima K."/>
            <person name="Suzuki S."/>
            <person name="Onuma M."/>
        </authorList>
    </citation>
    <scope>NUCLEOTIDE SEQUENCE [LARGE SCALE GENOMIC DNA]</scope>
    <source>
        <strain evidence="1 2">451A</strain>
    </source>
</reference>
<dbReference type="PANTHER" id="PTHR33332">
    <property type="entry name" value="REVERSE TRANSCRIPTASE DOMAIN-CONTAINING PROTEIN"/>
    <property type="match status" value="1"/>
</dbReference>
<accession>A0ABC9X8B1</accession>
<sequence length="124" mass="14439">MDLDRLEKRAERNPMKFDHRKCKVLHLVRLGEERLESCLVEKDLGVLVNSRLNMNQQCAQVAKAVNSILACIRNGVASRTRAVTIPLYSALVRLHPKCCVWFRALRYKKHVEVLQRVQRRAMKC</sequence>
<keyword evidence="2" id="KW-1185">Reference proteome</keyword>
<dbReference type="EMBL" id="BAAFJT010000010">
    <property type="protein sequence ID" value="GAB0193859.1"/>
    <property type="molecule type" value="Genomic_DNA"/>
</dbReference>
<evidence type="ECO:0000313" key="2">
    <source>
        <dbReference type="Proteomes" id="UP001623348"/>
    </source>
</evidence>
<dbReference type="AlphaFoldDB" id="A0ABC9X8B1"/>
<dbReference type="Proteomes" id="UP001623348">
    <property type="component" value="Unassembled WGS sequence"/>
</dbReference>
<organism evidence="1 2">
    <name type="scientific">Grus japonensis</name>
    <name type="common">Japanese crane</name>
    <name type="synonym">Red-crowned crane</name>
    <dbReference type="NCBI Taxonomy" id="30415"/>
    <lineage>
        <taxon>Eukaryota</taxon>
        <taxon>Metazoa</taxon>
        <taxon>Chordata</taxon>
        <taxon>Craniata</taxon>
        <taxon>Vertebrata</taxon>
        <taxon>Euteleostomi</taxon>
        <taxon>Archelosauria</taxon>
        <taxon>Archosauria</taxon>
        <taxon>Dinosauria</taxon>
        <taxon>Saurischia</taxon>
        <taxon>Theropoda</taxon>
        <taxon>Coelurosauria</taxon>
        <taxon>Aves</taxon>
        <taxon>Neognathae</taxon>
        <taxon>Neoaves</taxon>
        <taxon>Gruiformes</taxon>
        <taxon>Gruidae</taxon>
        <taxon>Grus</taxon>
    </lineage>
</organism>
<evidence type="ECO:0000313" key="1">
    <source>
        <dbReference type="EMBL" id="GAB0193859.1"/>
    </source>
</evidence>
<comment type="caution">
    <text evidence="1">The sequence shown here is derived from an EMBL/GenBank/DDBJ whole genome shotgun (WGS) entry which is preliminary data.</text>
</comment>